<dbReference type="AlphaFoldDB" id="C6M0B8"/>
<feature type="transmembrane region" description="Helical" evidence="2">
    <location>
        <begin position="12"/>
        <end position="31"/>
    </location>
</feature>
<keyword evidence="2" id="KW-1133">Transmembrane helix</keyword>
<dbReference type="OrthoDB" id="10255877at2759"/>
<evidence type="ECO:0000313" key="3">
    <source>
        <dbReference type="EMBL" id="EES98310.1"/>
    </source>
</evidence>
<comment type="caution">
    <text evidence="3">The sequence shown here is derived from an EMBL/GenBank/DDBJ whole genome shotgun (WGS) entry which is preliminary data.</text>
</comment>
<gene>
    <name evidence="3" type="ORF">GL50581_4506</name>
</gene>
<dbReference type="OMA" id="DTHTSWI"/>
<feature type="region of interest" description="Disordered" evidence="1">
    <location>
        <begin position="305"/>
        <end position="326"/>
    </location>
</feature>
<feature type="compositionally biased region" description="Polar residues" evidence="1">
    <location>
        <begin position="316"/>
        <end position="326"/>
    </location>
</feature>
<feature type="transmembrane region" description="Helical" evidence="2">
    <location>
        <begin position="234"/>
        <end position="256"/>
    </location>
</feature>
<dbReference type="InterPro" id="IPR038330">
    <property type="entry name" value="TspO/MBR-related_sf"/>
</dbReference>
<name>C6M0B8_GIAIB</name>
<dbReference type="Proteomes" id="UP000002488">
    <property type="component" value="Unassembled WGS sequence"/>
</dbReference>
<evidence type="ECO:0000256" key="2">
    <source>
        <dbReference type="SAM" id="Phobius"/>
    </source>
</evidence>
<feature type="transmembrane region" description="Helical" evidence="2">
    <location>
        <begin position="109"/>
        <end position="127"/>
    </location>
</feature>
<dbReference type="Gene3D" id="1.20.1260.100">
    <property type="entry name" value="TspO/MBR protein"/>
    <property type="match status" value="1"/>
</dbReference>
<feature type="transmembrane region" description="Helical" evidence="2">
    <location>
        <begin position="184"/>
        <end position="213"/>
    </location>
</feature>
<feature type="transmembrane region" description="Helical" evidence="2">
    <location>
        <begin position="82"/>
        <end position="103"/>
    </location>
</feature>
<keyword evidence="2" id="KW-0812">Transmembrane</keyword>
<keyword evidence="2" id="KW-0472">Membrane</keyword>
<dbReference type="EMBL" id="ACGJ01002929">
    <property type="protein sequence ID" value="EES98310.1"/>
    <property type="molecule type" value="Genomic_DNA"/>
</dbReference>
<sequence length="326" mass="35957">MLRSKQSKGQIVLHSFVVIVLVGCIVAQIVGARNLAFNRYDTIVTPPSAAFQIWSIIYLLTAILAIWQFFGTMYGSNTLDYACNTLLMSAFVLGGMWMFLFGLDDTGPQFFLMVFYSLLITGTSLLVRYCQVHPFVRVVIDTHTSWILFAVTLSGFCYVKYSFWTSSVAPEPSSLVDQSHEAAYSLGLMFVVLLQGCLGIICASFAFGLVSIWTCSWITAKLFTTQLSIDVPSLRFSAGSGILISIGMTVLGAFLFDNHIHERRDQSIKSTLNSNKRISVDGNELTNQEDSPLAHSLVSKELDQPNPTPVIIETPSMPNSELSVLA</sequence>
<feature type="transmembrane region" description="Helical" evidence="2">
    <location>
        <begin position="147"/>
        <end position="164"/>
    </location>
</feature>
<evidence type="ECO:0000256" key="1">
    <source>
        <dbReference type="SAM" id="MobiDB-lite"/>
    </source>
</evidence>
<evidence type="ECO:0000313" key="4">
    <source>
        <dbReference type="Proteomes" id="UP000002488"/>
    </source>
</evidence>
<dbReference type="VEuPathDB" id="GiardiaDB:GL50581_4506"/>
<proteinExistence type="predicted"/>
<reference evidence="3 4" key="1">
    <citation type="journal article" date="2009" name="PLoS Pathog.">
        <title>Draft genome sequencing of giardia intestinalis assemblage B isolate GS: is human giardiasis caused by two different species?</title>
        <authorList>
            <person name="Franzen O."/>
            <person name="Jerlstrom-Hultqvist J."/>
            <person name="Castro E."/>
            <person name="Sherwood E."/>
            <person name="Ankarklev J."/>
            <person name="Reiner D.S."/>
            <person name="Palm D."/>
            <person name="Andersson J.O."/>
            <person name="Andersson B."/>
            <person name="Svard S.G."/>
        </authorList>
    </citation>
    <scope>NUCLEOTIDE SEQUENCE [LARGE SCALE GENOMIC DNA]</scope>
    <source>
        <strain evidence="4">ATCC 50581 / GS clone H7</strain>
    </source>
</reference>
<protein>
    <submittedName>
        <fullName evidence="3">Uncharacterized protein</fullName>
    </submittedName>
</protein>
<accession>C6M0B8</accession>
<feature type="transmembrane region" description="Helical" evidence="2">
    <location>
        <begin position="51"/>
        <end position="70"/>
    </location>
</feature>
<organism evidence="3 4">
    <name type="scientific">Giardia intestinalis (strain ATCC 50581 / GS clone H7)</name>
    <name type="common">Giardia lamblia</name>
    <dbReference type="NCBI Taxonomy" id="598745"/>
    <lineage>
        <taxon>Eukaryota</taxon>
        <taxon>Metamonada</taxon>
        <taxon>Diplomonadida</taxon>
        <taxon>Hexamitidae</taxon>
        <taxon>Giardiinae</taxon>
        <taxon>Giardia</taxon>
    </lineage>
</organism>
<dbReference type="PROSITE" id="PS51257">
    <property type="entry name" value="PROKAR_LIPOPROTEIN"/>
    <property type="match status" value="1"/>
</dbReference>